<dbReference type="STRING" id="933388.S8B033"/>
<dbReference type="SMART" id="SM00724">
    <property type="entry name" value="TLC"/>
    <property type="match status" value="1"/>
</dbReference>
<proteinExistence type="predicted"/>
<keyword evidence="3 6" id="KW-1133">Transmembrane helix</keyword>
<evidence type="ECO:0000313" key="8">
    <source>
        <dbReference type="EMBL" id="EPS27657.1"/>
    </source>
</evidence>
<dbReference type="InterPro" id="IPR006634">
    <property type="entry name" value="TLC-dom"/>
</dbReference>
<dbReference type="Proteomes" id="UP000019376">
    <property type="component" value="Unassembled WGS sequence"/>
</dbReference>
<evidence type="ECO:0000256" key="4">
    <source>
        <dbReference type="ARBA" id="ARBA00023136"/>
    </source>
</evidence>
<name>S8B033_PENO1</name>
<evidence type="ECO:0000256" key="5">
    <source>
        <dbReference type="PROSITE-ProRule" id="PRU00205"/>
    </source>
</evidence>
<feature type="transmembrane region" description="Helical" evidence="6">
    <location>
        <begin position="166"/>
        <end position="187"/>
    </location>
</feature>
<evidence type="ECO:0000256" key="3">
    <source>
        <dbReference type="ARBA" id="ARBA00022989"/>
    </source>
</evidence>
<dbReference type="HOGENOM" id="CLU_034597_0_1_1"/>
<reference evidence="8 9" key="1">
    <citation type="journal article" date="2013" name="PLoS ONE">
        <title>Genomic and secretomic analyses reveal unique features of the lignocellulolytic enzyme system of Penicillium decumbens.</title>
        <authorList>
            <person name="Liu G."/>
            <person name="Zhang L."/>
            <person name="Wei X."/>
            <person name="Zou G."/>
            <person name="Qin Y."/>
            <person name="Ma L."/>
            <person name="Li J."/>
            <person name="Zheng H."/>
            <person name="Wang S."/>
            <person name="Wang C."/>
            <person name="Xun L."/>
            <person name="Zhao G.-P."/>
            <person name="Zhou Z."/>
            <person name="Qu Y."/>
        </authorList>
    </citation>
    <scope>NUCLEOTIDE SEQUENCE [LARGE SCALE GENOMIC DNA]</scope>
    <source>
        <strain evidence="9">114-2 / CGMCC 5302</strain>
    </source>
</reference>
<dbReference type="PhylomeDB" id="S8B033"/>
<feature type="transmembrane region" description="Helical" evidence="6">
    <location>
        <begin position="35"/>
        <end position="54"/>
    </location>
</feature>
<feature type="transmembrane region" description="Helical" evidence="6">
    <location>
        <begin position="199"/>
        <end position="219"/>
    </location>
</feature>
<accession>S8B033</accession>
<comment type="subcellular location">
    <subcellularLocation>
        <location evidence="1">Membrane</location>
        <topology evidence="1">Multi-pass membrane protein</topology>
    </subcellularLocation>
</comment>
<evidence type="ECO:0000313" key="9">
    <source>
        <dbReference type="Proteomes" id="UP000019376"/>
    </source>
</evidence>
<dbReference type="GO" id="GO:0005783">
    <property type="term" value="C:endoplasmic reticulum"/>
    <property type="evidence" value="ECO:0007669"/>
    <property type="project" value="TreeGrafter"/>
</dbReference>
<dbReference type="PANTHER" id="PTHR13439:SF0">
    <property type="entry name" value="TOPOISOMERASE I DAMAGE AFFECTED PROTEIN 4"/>
    <property type="match status" value="1"/>
</dbReference>
<dbReference type="Pfam" id="PF03798">
    <property type="entry name" value="TRAM_LAG1_CLN8"/>
    <property type="match status" value="1"/>
</dbReference>
<keyword evidence="9" id="KW-1185">Reference proteome</keyword>
<dbReference type="PROSITE" id="PS50922">
    <property type="entry name" value="TLC"/>
    <property type="match status" value="1"/>
</dbReference>
<evidence type="ECO:0000256" key="6">
    <source>
        <dbReference type="SAM" id="Phobius"/>
    </source>
</evidence>
<protein>
    <recommendedName>
        <fullName evidence="7">TLC domain-containing protein</fullName>
    </recommendedName>
</protein>
<keyword evidence="4 5" id="KW-0472">Membrane</keyword>
<feature type="transmembrane region" description="Helical" evidence="6">
    <location>
        <begin position="141"/>
        <end position="160"/>
    </location>
</feature>
<dbReference type="EMBL" id="KB644410">
    <property type="protein sequence ID" value="EPS27657.1"/>
    <property type="molecule type" value="Genomic_DNA"/>
</dbReference>
<dbReference type="InterPro" id="IPR050846">
    <property type="entry name" value="TLCD"/>
</dbReference>
<dbReference type="PANTHER" id="PTHR13439">
    <property type="entry name" value="CT120 PROTEIN"/>
    <property type="match status" value="1"/>
</dbReference>
<feature type="transmembrane region" description="Helical" evidence="6">
    <location>
        <begin position="75"/>
        <end position="97"/>
    </location>
</feature>
<sequence>MLDPFGAPPAWLRTLVEPYAIALKSPTLSEHIHEVIGSFLFYQFIHSVVSPWLSPILFPRSYPALSARTKLNWDIHVVSLVQSVLINAAALWVMFFDDERRSMSSGERVFGYTGACGLIQALAVGYFIYDLIVSVQHVKMFGIGMLFHAVSALWVFSLGFRPFVNYYAPVFILYELSSPFLNIHWFLDKVNMTGSRFQWYNGMMLLSVFFCCRLVWGTWQSVIVYKDMWNALQQTWSAASSSPLATPVNIGAHVFTLRDGGMCVDETCARANAEIARFKDFTAGGVPTWLVLTYVASNIILNFLNYFWFSKMVDTVLKRFRGPPADTPEAKKLDQTSSNVSQLAQDAVLGAASTLEENEDAALRGEKVSSALDTGISEDLRRRRTDLIADLPGPGS</sequence>
<organism evidence="8 9">
    <name type="scientific">Penicillium oxalicum (strain 114-2 / CGMCC 5302)</name>
    <name type="common">Penicillium decumbens</name>
    <dbReference type="NCBI Taxonomy" id="933388"/>
    <lineage>
        <taxon>Eukaryota</taxon>
        <taxon>Fungi</taxon>
        <taxon>Dikarya</taxon>
        <taxon>Ascomycota</taxon>
        <taxon>Pezizomycotina</taxon>
        <taxon>Eurotiomycetes</taxon>
        <taxon>Eurotiomycetidae</taxon>
        <taxon>Eurotiales</taxon>
        <taxon>Aspergillaceae</taxon>
        <taxon>Penicillium</taxon>
    </lineage>
</organism>
<feature type="transmembrane region" description="Helical" evidence="6">
    <location>
        <begin position="109"/>
        <end position="129"/>
    </location>
</feature>
<evidence type="ECO:0000259" key="7">
    <source>
        <dbReference type="PROSITE" id="PS50922"/>
    </source>
</evidence>
<dbReference type="GO" id="GO:0016020">
    <property type="term" value="C:membrane"/>
    <property type="evidence" value="ECO:0007669"/>
    <property type="project" value="UniProtKB-SubCell"/>
</dbReference>
<feature type="domain" description="TLC" evidence="7">
    <location>
        <begin position="68"/>
        <end position="321"/>
    </location>
</feature>
<feature type="transmembrane region" description="Helical" evidence="6">
    <location>
        <begin position="289"/>
        <end position="309"/>
    </location>
</feature>
<dbReference type="AlphaFoldDB" id="S8B033"/>
<keyword evidence="2 5" id="KW-0812">Transmembrane</keyword>
<dbReference type="eggNOG" id="KOG4561">
    <property type="taxonomic scope" value="Eukaryota"/>
</dbReference>
<evidence type="ECO:0000256" key="1">
    <source>
        <dbReference type="ARBA" id="ARBA00004141"/>
    </source>
</evidence>
<dbReference type="OrthoDB" id="10266980at2759"/>
<evidence type="ECO:0000256" key="2">
    <source>
        <dbReference type="ARBA" id="ARBA00022692"/>
    </source>
</evidence>
<gene>
    <name evidence="8" type="ORF">PDE_02601</name>
</gene>
<dbReference type="GO" id="GO:0055088">
    <property type="term" value="P:lipid homeostasis"/>
    <property type="evidence" value="ECO:0007669"/>
    <property type="project" value="TreeGrafter"/>
</dbReference>